<evidence type="ECO:0000256" key="3">
    <source>
        <dbReference type="PROSITE-ProRule" id="PRU00035"/>
    </source>
</evidence>
<dbReference type="PROSITE" id="PS00633">
    <property type="entry name" value="BROMODOMAIN_1"/>
    <property type="match status" value="1"/>
</dbReference>
<dbReference type="PRINTS" id="PR00503">
    <property type="entry name" value="BROMODOMAIN"/>
</dbReference>
<dbReference type="InterPro" id="IPR036427">
    <property type="entry name" value="Bromodomain-like_sf"/>
</dbReference>
<gene>
    <name evidence="6" type="ORF">CAUJ_LOCUS5671</name>
</gene>
<dbReference type="OrthoDB" id="21449at2759"/>
<keyword evidence="2 3" id="KW-0103">Bromodomain</keyword>
<organism evidence="6 7">
    <name type="scientific">Caenorhabditis auriculariae</name>
    <dbReference type="NCBI Taxonomy" id="2777116"/>
    <lineage>
        <taxon>Eukaryota</taxon>
        <taxon>Metazoa</taxon>
        <taxon>Ecdysozoa</taxon>
        <taxon>Nematoda</taxon>
        <taxon>Chromadorea</taxon>
        <taxon>Rhabditida</taxon>
        <taxon>Rhabditina</taxon>
        <taxon>Rhabditomorpha</taxon>
        <taxon>Rhabditoidea</taxon>
        <taxon>Rhabditidae</taxon>
        <taxon>Peloderinae</taxon>
        <taxon>Caenorhabditis</taxon>
    </lineage>
</organism>
<dbReference type="FunFam" id="1.20.920.10:FF:000002">
    <property type="entry name" value="Bromodomain-containing protein 4"/>
    <property type="match status" value="1"/>
</dbReference>
<dbReference type="GO" id="GO:0006355">
    <property type="term" value="P:regulation of DNA-templated transcription"/>
    <property type="evidence" value="ECO:0007669"/>
    <property type="project" value="TreeGrafter"/>
</dbReference>
<feature type="domain" description="Bromo" evidence="5">
    <location>
        <begin position="51"/>
        <end position="123"/>
    </location>
</feature>
<feature type="compositionally biased region" description="Low complexity" evidence="4">
    <location>
        <begin position="176"/>
        <end position="186"/>
    </location>
</feature>
<dbReference type="InterPro" id="IPR001487">
    <property type="entry name" value="Bromodomain"/>
</dbReference>
<protein>
    <recommendedName>
        <fullName evidence="5">Bromo domain-containing protein</fullName>
    </recommendedName>
</protein>
<dbReference type="InterPro" id="IPR050935">
    <property type="entry name" value="Bromo_chromatin_reader"/>
</dbReference>
<accession>A0A8S1H369</accession>
<sequence length="259" mass="29033">MPSGARPPWATPPQDPVNGVVRPRIFPPDGKPTRHTNRLDYILTKVLKEAGKHKHAWPFLKPVDTVQLNIPDYFKVILRPMDLKTIEMRLKNQYYCNAQECIEDIETVFNNCYKYNGPEDDITIMAQNVEKSIKEHLENLPAEETDVDISAKKGKKGASSRLVAGADGKKKDRASEAPSEAGSESSRQSAAVSIADKVHKEVEDRKASKNKATAKRKAESVEADEESAISHPVIKKPPKRNRRRNPSLSQESPFRCRIG</sequence>
<proteinExistence type="predicted"/>
<dbReference type="GO" id="GO:0006338">
    <property type="term" value="P:chromatin remodeling"/>
    <property type="evidence" value="ECO:0007669"/>
    <property type="project" value="TreeGrafter"/>
</dbReference>
<dbReference type="PANTHER" id="PTHR22880">
    <property type="entry name" value="FALZ-RELATED BROMODOMAIN-CONTAINING PROTEINS"/>
    <property type="match status" value="1"/>
</dbReference>
<feature type="region of interest" description="Disordered" evidence="4">
    <location>
        <begin position="1"/>
        <end position="20"/>
    </location>
</feature>
<feature type="compositionally biased region" description="Basic residues" evidence="4">
    <location>
        <begin position="233"/>
        <end position="245"/>
    </location>
</feature>
<dbReference type="GO" id="GO:0000785">
    <property type="term" value="C:chromatin"/>
    <property type="evidence" value="ECO:0007669"/>
    <property type="project" value="TreeGrafter"/>
</dbReference>
<dbReference type="Pfam" id="PF00439">
    <property type="entry name" value="Bromodomain"/>
    <property type="match status" value="1"/>
</dbReference>
<feature type="compositionally biased region" description="Basic and acidic residues" evidence="4">
    <location>
        <begin position="196"/>
        <end position="207"/>
    </location>
</feature>
<evidence type="ECO:0000256" key="4">
    <source>
        <dbReference type="SAM" id="MobiDB-lite"/>
    </source>
</evidence>
<dbReference type="PROSITE" id="PS50014">
    <property type="entry name" value="BROMODOMAIN_2"/>
    <property type="match status" value="1"/>
</dbReference>
<keyword evidence="1" id="KW-0677">Repeat</keyword>
<evidence type="ECO:0000313" key="7">
    <source>
        <dbReference type="Proteomes" id="UP000835052"/>
    </source>
</evidence>
<dbReference type="InterPro" id="IPR018359">
    <property type="entry name" value="Bromodomain_CS"/>
</dbReference>
<dbReference type="GO" id="GO:0005634">
    <property type="term" value="C:nucleus"/>
    <property type="evidence" value="ECO:0007669"/>
    <property type="project" value="TreeGrafter"/>
</dbReference>
<dbReference type="SMART" id="SM00297">
    <property type="entry name" value="BROMO"/>
    <property type="match status" value="1"/>
</dbReference>
<reference evidence="6" key="1">
    <citation type="submission" date="2020-10" db="EMBL/GenBank/DDBJ databases">
        <authorList>
            <person name="Kikuchi T."/>
        </authorList>
    </citation>
    <scope>NUCLEOTIDE SEQUENCE</scope>
    <source>
        <strain evidence="6">NKZ352</strain>
    </source>
</reference>
<dbReference type="Proteomes" id="UP000835052">
    <property type="component" value="Unassembled WGS sequence"/>
</dbReference>
<dbReference type="PANTHER" id="PTHR22880:SF225">
    <property type="entry name" value="BROMODOMAIN-CONTAINING PROTEIN BET-1-RELATED"/>
    <property type="match status" value="1"/>
</dbReference>
<name>A0A8S1H369_9PELO</name>
<dbReference type="SUPFAM" id="SSF47370">
    <property type="entry name" value="Bromodomain"/>
    <property type="match status" value="1"/>
</dbReference>
<comment type="caution">
    <text evidence="6">The sequence shown here is derived from an EMBL/GenBank/DDBJ whole genome shotgun (WGS) entry which is preliminary data.</text>
</comment>
<keyword evidence="7" id="KW-1185">Reference proteome</keyword>
<evidence type="ECO:0000256" key="2">
    <source>
        <dbReference type="ARBA" id="ARBA00023117"/>
    </source>
</evidence>
<evidence type="ECO:0000259" key="5">
    <source>
        <dbReference type="PROSITE" id="PS50014"/>
    </source>
</evidence>
<dbReference type="Gene3D" id="1.20.920.10">
    <property type="entry name" value="Bromodomain-like"/>
    <property type="match status" value="1"/>
</dbReference>
<evidence type="ECO:0000313" key="6">
    <source>
        <dbReference type="EMBL" id="CAD6189752.1"/>
    </source>
</evidence>
<evidence type="ECO:0000256" key="1">
    <source>
        <dbReference type="ARBA" id="ARBA00022737"/>
    </source>
</evidence>
<dbReference type="EMBL" id="CAJGYM010000012">
    <property type="protein sequence ID" value="CAD6189752.1"/>
    <property type="molecule type" value="Genomic_DNA"/>
</dbReference>
<feature type="region of interest" description="Disordered" evidence="4">
    <location>
        <begin position="144"/>
        <end position="259"/>
    </location>
</feature>
<dbReference type="AlphaFoldDB" id="A0A8S1H369"/>